<reference evidence="2" key="1">
    <citation type="submission" date="2020-02" db="EMBL/GenBank/DDBJ databases">
        <authorList>
            <person name="Meier V. D."/>
        </authorList>
    </citation>
    <scope>NUCLEOTIDE SEQUENCE</scope>
    <source>
        <strain evidence="2">AVDCRST_MAG79</strain>
    </source>
</reference>
<feature type="region of interest" description="Disordered" evidence="1">
    <location>
        <begin position="1"/>
        <end position="62"/>
    </location>
</feature>
<dbReference type="EMBL" id="CADCWC010000465">
    <property type="protein sequence ID" value="CAA9554143.1"/>
    <property type="molecule type" value="Genomic_DNA"/>
</dbReference>
<organism evidence="2">
    <name type="scientific">uncultured Thermoleophilia bacterium</name>
    <dbReference type="NCBI Taxonomy" id="1497501"/>
    <lineage>
        <taxon>Bacteria</taxon>
        <taxon>Bacillati</taxon>
        <taxon>Actinomycetota</taxon>
        <taxon>Thermoleophilia</taxon>
        <taxon>environmental samples</taxon>
    </lineage>
</organism>
<feature type="non-terminal residue" evidence="2">
    <location>
        <position position="1"/>
    </location>
</feature>
<feature type="compositionally biased region" description="Basic residues" evidence="1">
    <location>
        <begin position="43"/>
        <end position="53"/>
    </location>
</feature>
<protein>
    <submittedName>
        <fullName evidence="2">Uncharacterized protein</fullName>
    </submittedName>
</protein>
<name>A0A6J4ULR8_9ACTN</name>
<dbReference type="AlphaFoldDB" id="A0A6J4ULR8"/>
<accession>A0A6J4ULR8</accession>
<sequence length="62" mass="6400">DDGEITPAAAGDRDRHGNGDGGGGRPLGRRARGDHVGAVLPAGRRHVRARLHRGATGPGRFL</sequence>
<feature type="non-terminal residue" evidence="2">
    <location>
        <position position="62"/>
    </location>
</feature>
<evidence type="ECO:0000256" key="1">
    <source>
        <dbReference type="SAM" id="MobiDB-lite"/>
    </source>
</evidence>
<proteinExistence type="predicted"/>
<gene>
    <name evidence="2" type="ORF">AVDCRST_MAG79-2946</name>
</gene>
<evidence type="ECO:0000313" key="2">
    <source>
        <dbReference type="EMBL" id="CAA9554143.1"/>
    </source>
</evidence>